<dbReference type="PANTHER" id="PTHR21456:SF1">
    <property type="entry name" value="C2 NT-TYPE DOMAIN-CONTAINING PROTEIN"/>
    <property type="match status" value="1"/>
</dbReference>
<dbReference type="EMBL" id="VXIS01000020">
    <property type="protein sequence ID" value="KAA8912715.1"/>
    <property type="molecule type" value="Genomic_DNA"/>
</dbReference>
<name>A0A5J5F6Z0_9PEZI</name>
<dbReference type="AlphaFoldDB" id="A0A5J5F6Z0"/>
<dbReference type="FunCoup" id="A0A5J5F6Z0">
    <property type="interactions" value="8"/>
</dbReference>
<sequence length="404" mass="44393">MSAFGTRPSALQLSRASTAPSVPADYPPFLFSPPILPAPSRSSSSSSGLSSRSLRRNVLIRDLGIGNLIVPKGRRAKFDLTLHIHDLNNIPLVSGYAYIKWYIEGSTRADCRSRTTREPIKDHKVVWRYTHDVQGLRLNIGRGNVLQEQHIVLEVHQEYSGGRERIQLGTVRLNLAEYARRACETRRYLMQDSKINSTLKVGIEMHQVGGESSYEVPALKGAQVFAGIAGIIGDQRDSDESRNIPIINSKNRETGATQDMYRRTLAASWQLIPGELNADECIEDIFAGGDGWSGSARDKKPKSVRLFDSGRSAGSDSDSTSQLSVPGSTPTTMSIPESKTPLGPSLLTVEPIRDGKKKGYAVSVMTARSKLSSNSSMSRQKELDELDARDDLVSWRMPGPGIIR</sequence>
<feature type="domain" description="C2 NT-type" evidence="2">
    <location>
        <begin position="68"/>
        <end position="207"/>
    </location>
</feature>
<comment type="caution">
    <text evidence="3">The sequence shown here is derived from an EMBL/GenBank/DDBJ whole genome shotgun (WGS) entry which is preliminary data.</text>
</comment>
<reference evidence="3 4" key="1">
    <citation type="submission" date="2019-09" db="EMBL/GenBank/DDBJ databases">
        <title>Draft genome of the ectomycorrhizal ascomycete Sphaerosporella brunnea.</title>
        <authorList>
            <consortium name="DOE Joint Genome Institute"/>
            <person name="Benucci G.M."/>
            <person name="Marozzi G."/>
            <person name="Antonielli L."/>
            <person name="Sanchez S."/>
            <person name="Marco P."/>
            <person name="Wang X."/>
            <person name="Falini L.B."/>
            <person name="Barry K."/>
            <person name="Haridas S."/>
            <person name="Lipzen A."/>
            <person name="Labutti K."/>
            <person name="Grigoriev I.V."/>
            <person name="Murat C."/>
            <person name="Martin F."/>
            <person name="Albertini E."/>
            <person name="Donnini D."/>
            <person name="Bonito G."/>
        </authorList>
    </citation>
    <scope>NUCLEOTIDE SEQUENCE [LARGE SCALE GENOMIC DNA]</scope>
    <source>
        <strain evidence="3 4">Sb_GMNB300</strain>
    </source>
</reference>
<dbReference type="InParanoid" id="A0A5J5F6Z0"/>
<evidence type="ECO:0000313" key="4">
    <source>
        <dbReference type="Proteomes" id="UP000326924"/>
    </source>
</evidence>
<protein>
    <submittedName>
        <fullName evidence="3">N-terminal C2 in EEIG1 and EHBP1 proteins-domain-containing protein</fullName>
    </submittedName>
</protein>
<dbReference type="InterPro" id="IPR039931">
    <property type="entry name" value="EEIG1/2-like"/>
</dbReference>
<evidence type="ECO:0000313" key="3">
    <source>
        <dbReference type="EMBL" id="KAA8912715.1"/>
    </source>
</evidence>
<gene>
    <name evidence="3" type="ORF">FN846DRAFT_772986</name>
</gene>
<dbReference type="Pfam" id="PF10358">
    <property type="entry name" value="NT-C2"/>
    <property type="match status" value="1"/>
</dbReference>
<evidence type="ECO:0000256" key="1">
    <source>
        <dbReference type="SAM" id="MobiDB-lite"/>
    </source>
</evidence>
<proteinExistence type="predicted"/>
<feature type="region of interest" description="Disordered" evidence="1">
    <location>
        <begin position="292"/>
        <end position="349"/>
    </location>
</feature>
<organism evidence="3 4">
    <name type="scientific">Sphaerosporella brunnea</name>
    <dbReference type="NCBI Taxonomy" id="1250544"/>
    <lineage>
        <taxon>Eukaryota</taxon>
        <taxon>Fungi</taxon>
        <taxon>Dikarya</taxon>
        <taxon>Ascomycota</taxon>
        <taxon>Pezizomycotina</taxon>
        <taxon>Pezizomycetes</taxon>
        <taxon>Pezizales</taxon>
        <taxon>Pyronemataceae</taxon>
        <taxon>Sphaerosporella</taxon>
    </lineage>
</organism>
<feature type="compositionally biased region" description="Low complexity" evidence="1">
    <location>
        <begin position="309"/>
        <end position="324"/>
    </location>
</feature>
<dbReference type="PANTHER" id="PTHR21456">
    <property type="entry name" value="FAMILY WITH SEQUENCE SIMILARITY 102"/>
    <property type="match status" value="1"/>
</dbReference>
<dbReference type="PROSITE" id="PS51840">
    <property type="entry name" value="C2_NT"/>
    <property type="match status" value="1"/>
</dbReference>
<keyword evidence="4" id="KW-1185">Reference proteome</keyword>
<dbReference type="Proteomes" id="UP000326924">
    <property type="component" value="Unassembled WGS sequence"/>
</dbReference>
<dbReference type="InterPro" id="IPR019448">
    <property type="entry name" value="NT-C2"/>
</dbReference>
<evidence type="ECO:0000259" key="2">
    <source>
        <dbReference type="PROSITE" id="PS51840"/>
    </source>
</evidence>
<feature type="compositionally biased region" description="Polar residues" evidence="1">
    <location>
        <begin position="325"/>
        <end position="337"/>
    </location>
</feature>
<dbReference type="OrthoDB" id="3365224at2759"/>
<accession>A0A5J5F6Z0</accession>